<evidence type="ECO:0000259" key="2">
    <source>
        <dbReference type="PROSITE" id="PS51094"/>
    </source>
</evidence>
<feature type="domain" description="PRD" evidence="4">
    <location>
        <begin position="285"/>
        <end position="392"/>
    </location>
</feature>
<dbReference type="Gene3D" id="3.40.50.2300">
    <property type="match status" value="1"/>
</dbReference>
<dbReference type="Gene3D" id="3.40.930.10">
    <property type="entry name" value="Mannitol-specific EII, Chain A"/>
    <property type="match status" value="1"/>
</dbReference>
<dbReference type="InterPro" id="IPR016152">
    <property type="entry name" value="PTrfase/Anion_transptr"/>
</dbReference>
<dbReference type="CDD" id="cd05568">
    <property type="entry name" value="PTS_IIB_bgl_like"/>
    <property type="match status" value="1"/>
</dbReference>
<evidence type="ECO:0000313" key="6">
    <source>
        <dbReference type="Proteomes" id="UP000717624"/>
    </source>
</evidence>
<reference evidence="5" key="1">
    <citation type="submission" date="2021-01" db="EMBL/GenBank/DDBJ databases">
        <title>Genomic Encyclopedia of Type Strains, Phase IV (KMG-IV): sequencing the most valuable type-strain genomes for metagenomic binning, comparative biology and taxonomic classification.</title>
        <authorList>
            <person name="Goeker M."/>
        </authorList>
    </citation>
    <scope>NUCLEOTIDE SEQUENCE</scope>
    <source>
        <strain evidence="5">DSM 25523</strain>
    </source>
</reference>
<dbReference type="PROSITE" id="PS51094">
    <property type="entry name" value="PTS_EIIA_TYPE_2"/>
    <property type="match status" value="1"/>
</dbReference>
<dbReference type="InterPro" id="IPR013196">
    <property type="entry name" value="HTH_11"/>
</dbReference>
<dbReference type="Gene3D" id="1.10.10.10">
    <property type="entry name" value="Winged helix-like DNA-binding domain superfamily/Winged helix DNA-binding domain"/>
    <property type="match status" value="1"/>
</dbReference>
<proteinExistence type="predicted"/>
<dbReference type="Pfam" id="PF00874">
    <property type="entry name" value="PRD"/>
    <property type="match status" value="2"/>
</dbReference>
<dbReference type="SUPFAM" id="SSF46785">
    <property type="entry name" value="Winged helix' DNA-binding domain"/>
    <property type="match status" value="1"/>
</dbReference>
<dbReference type="PROSITE" id="PS51099">
    <property type="entry name" value="PTS_EIIB_TYPE_2"/>
    <property type="match status" value="1"/>
</dbReference>
<evidence type="ECO:0000259" key="4">
    <source>
        <dbReference type="PROSITE" id="PS51372"/>
    </source>
</evidence>
<dbReference type="Pfam" id="PF08279">
    <property type="entry name" value="HTH_11"/>
    <property type="match status" value="1"/>
</dbReference>
<dbReference type="RefSeq" id="WP_204516937.1">
    <property type="nucleotide sequence ID" value="NZ_BAABIN010000015.1"/>
</dbReference>
<name>A0A939BR83_9BACL</name>
<dbReference type="PANTHER" id="PTHR30185">
    <property type="entry name" value="CRYPTIC BETA-GLUCOSIDE BGL OPERON ANTITERMINATOR"/>
    <property type="match status" value="1"/>
</dbReference>
<dbReference type="SUPFAM" id="SSF55804">
    <property type="entry name" value="Phoshotransferase/anion transport protein"/>
    <property type="match status" value="1"/>
</dbReference>
<feature type="domain" description="PTS EIIB type-2" evidence="3">
    <location>
        <begin position="394"/>
        <end position="482"/>
    </location>
</feature>
<dbReference type="GO" id="GO:0009401">
    <property type="term" value="P:phosphoenolpyruvate-dependent sugar phosphotransferase system"/>
    <property type="evidence" value="ECO:0007669"/>
    <property type="project" value="InterPro"/>
</dbReference>
<gene>
    <name evidence="5" type="ORF">JOD01_000801</name>
</gene>
<dbReference type="InterPro" id="IPR050661">
    <property type="entry name" value="BglG_antiterminators"/>
</dbReference>
<keyword evidence="1" id="KW-0677">Repeat</keyword>
<dbReference type="InterPro" id="IPR036634">
    <property type="entry name" value="PRD_sf"/>
</dbReference>
<dbReference type="InterPro" id="IPR013011">
    <property type="entry name" value="PTS_EIIB_2"/>
</dbReference>
<dbReference type="AlphaFoldDB" id="A0A939BR83"/>
<evidence type="ECO:0000256" key="1">
    <source>
        <dbReference type="ARBA" id="ARBA00022737"/>
    </source>
</evidence>
<organism evidence="5 6">
    <name type="scientific">Brevibacillus fulvus</name>
    <dbReference type="NCBI Taxonomy" id="1125967"/>
    <lineage>
        <taxon>Bacteria</taxon>
        <taxon>Bacillati</taxon>
        <taxon>Bacillota</taxon>
        <taxon>Bacilli</taxon>
        <taxon>Bacillales</taxon>
        <taxon>Paenibacillaceae</taxon>
        <taxon>Brevibacillus</taxon>
    </lineage>
</organism>
<feature type="domain" description="PRD" evidence="4">
    <location>
        <begin position="178"/>
        <end position="280"/>
    </location>
</feature>
<evidence type="ECO:0000313" key="5">
    <source>
        <dbReference type="EMBL" id="MBM7589203.1"/>
    </source>
</evidence>
<dbReference type="SUPFAM" id="SSF63520">
    <property type="entry name" value="PTS-regulatory domain, PRD"/>
    <property type="match status" value="2"/>
</dbReference>
<dbReference type="Pfam" id="PF00359">
    <property type="entry name" value="PTS_EIIA_2"/>
    <property type="match status" value="1"/>
</dbReference>
<sequence>MRERYAKLLHILQNTPGFVTGKELSQQLNISSRTLRNDIKELNDHYLLGARIISNNRQGYQLSGQLTGFKQRQHHEFEGRAFYIVKALLDSSDWITYDQLSRLIYFSPQTIRADIQKIAQLITSQKRNLSIEALVFQGVRLVGDEFDKRLLLESLVEKNFMTIQELHQEFLVCFRDWIKEAELHPLTTVIIDQLTKYVSRLPTQKLSSLLAHLVITVYRLRQGETIAETKIKMSEQYEEFRLADAILDEVERICRISINQHERIHFGLHLISQRLVPHSDYDTSQVSERLKTEIEESLQMLGEQYGFRFTEDRQLVAGLLYHLAKVQYPLRFQLYVDNPFLSEIKMEYLLAYHIAALLAHRLEKSLNLDVPESEIGYIALHLAAHMEQTKKQKVKVAIVPGSGIGASLLFRQKIERTFLDIEIVGEYSMQTLERIEPDVSLIISAMELEQRGTPIVRVQEFLDDGDMEKIACAINHDFLERTLSPDRFLLMQEETKIDFLQRFVTEMKIEHLLDSLLAREEMSSTEVGNGVAMPHPIEREDLGETKIFIGINQKGILWGSSHVQLVFLLLPSEVDREHHYKIFKRLHQLVKNKETVKELIQAEDFASFTDILRAY</sequence>
<dbReference type="InterPro" id="IPR011608">
    <property type="entry name" value="PRD"/>
</dbReference>
<dbReference type="EMBL" id="JAFBEB010000002">
    <property type="protein sequence ID" value="MBM7589203.1"/>
    <property type="molecule type" value="Genomic_DNA"/>
</dbReference>
<dbReference type="PANTHER" id="PTHR30185:SF13">
    <property type="entry name" value="LICABCH OPERON REGULATOR-RELATED"/>
    <property type="match status" value="1"/>
</dbReference>
<dbReference type="InterPro" id="IPR002178">
    <property type="entry name" value="PTS_EIIA_type-2_dom"/>
</dbReference>
<protein>
    <submittedName>
        <fullName evidence="5">Transcriptional antiterminator</fullName>
    </submittedName>
</protein>
<keyword evidence="6" id="KW-1185">Reference proteome</keyword>
<feature type="domain" description="PTS EIIA type-2" evidence="2">
    <location>
        <begin position="470"/>
        <end position="615"/>
    </location>
</feature>
<dbReference type="Gene3D" id="1.10.1790.10">
    <property type="entry name" value="PRD domain"/>
    <property type="match status" value="2"/>
</dbReference>
<evidence type="ECO:0000259" key="3">
    <source>
        <dbReference type="PROSITE" id="PS51099"/>
    </source>
</evidence>
<dbReference type="InterPro" id="IPR036388">
    <property type="entry name" value="WH-like_DNA-bd_sf"/>
</dbReference>
<dbReference type="PROSITE" id="PS51372">
    <property type="entry name" value="PRD_2"/>
    <property type="match status" value="2"/>
</dbReference>
<accession>A0A939BR83</accession>
<comment type="caution">
    <text evidence="5">The sequence shown here is derived from an EMBL/GenBank/DDBJ whole genome shotgun (WGS) entry which is preliminary data.</text>
</comment>
<dbReference type="InterPro" id="IPR036390">
    <property type="entry name" value="WH_DNA-bd_sf"/>
</dbReference>
<dbReference type="GO" id="GO:0006355">
    <property type="term" value="P:regulation of DNA-templated transcription"/>
    <property type="evidence" value="ECO:0007669"/>
    <property type="project" value="InterPro"/>
</dbReference>
<dbReference type="GO" id="GO:0008982">
    <property type="term" value="F:protein-N(PI)-phosphohistidine-sugar phosphotransferase activity"/>
    <property type="evidence" value="ECO:0007669"/>
    <property type="project" value="InterPro"/>
</dbReference>
<dbReference type="Proteomes" id="UP000717624">
    <property type="component" value="Unassembled WGS sequence"/>
</dbReference>